<protein>
    <recommendedName>
        <fullName evidence="3">Alpha/beta hydrolase family protein</fullName>
    </recommendedName>
</protein>
<reference evidence="2" key="1">
    <citation type="submission" date="2017-02" db="EMBL/GenBank/DDBJ databases">
        <authorList>
            <person name="Varghese N."/>
            <person name="Submissions S."/>
        </authorList>
    </citation>
    <scope>NUCLEOTIDE SEQUENCE [LARGE SCALE GENOMIC DNA]</scope>
    <source>
        <strain evidence="2">DSM 22224</strain>
    </source>
</reference>
<evidence type="ECO:0000313" key="1">
    <source>
        <dbReference type="EMBL" id="SJZ85614.1"/>
    </source>
</evidence>
<keyword evidence="2" id="KW-1185">Reference proteome</keyword>
<dbReference type="RefSeq" id="WP_143312827.1">
    <property type="nucleotide sequence ID" value="NZ_FUWZ01000001.1"/>
</dbReference>
<dbReference type="AlphaFoldDB" id="A0A1T4P254"/>
<gene>
    <name evidence="1" type="ORF">SAMN04488128_1011870</name>
</gene>
<dbReference type="Proteomes" id="UP000190367">
    <property type="component" value="Unassembled WGS sequence"/>
</dbReference>
<dbReference type="EMBL" id="FUWZ01000001">
    <property type="protein sequence ID" value="SJZ85614.1"/>
    <property type="molecule type" value="Genomic_DNA"/>
</dbReference>
<dbReference type="STRING" id="634771.SAMN04488128_1011870"/>
<dbReference type="Gene3D" id="3.40.50.1820">
    <property type="entry name" value="alpha/beta hydrolase"/>
    <property type="match status" value="1"/>
</dbReference>
<evidence type="ECO:0008006" key="3">
    <source>
        <dbReference type="Google" id="ProtNLM"/>
    </source>
</evidence>
<sequence>MQDQQWVDARLALRPYRTFAQPLAVHHPYGNGLPLIYIACTQPQLPVMRVFAAKAKQSPQWKYDEIKTGHDAMVTKPAALADLLETISR</sequence>
<proteinExistence type="predicted"/>
<organism evidence="1 2">
    <name type="scientific">Chitinophaga eiseniae</name>
    <dbReference type="NCBI Taxonomy" id="634771"/>
    <lineage>
        <taxon>Bacteria</taxon>
        <taxon>Pseudomonadati</taxon>
        <taxon>Bacteroidota</taxon>
        <taxon>Chitinophagia</taxon>
        <taxon>Chitinophagales</taxon>
        <taxon>Chitinophagaceae</taxon>
        <taxon>Chitinophaga</taxon>
    </lineage>
</organism>
<accession>A0A1T4P254</accession>
<dbReference type="OrthoDB" id="9112061at2"/>
<evidence type="ECO:0000313" key="2">
    <source>
        <dbReference type="Proteomes" id="UP000190367"/>
    </source>
</evidence>
<dbReference type="InterPro" id="IPR029058">
    <property type="entry name" value="AB_hydrolase_fold"/>
</dbReference>
<name>A0A1T4P254_9BACT</name>